<dbReference type="PANTHER" id="PTHR23112">
    <property type="entry name" value="G PROTEIN-COUPLED RECEPTOR 157-RELATED"/>
    <property type="match status" value="1"/>
</dbReference>
<proteinExistence type="predicted"/>
<dbReference type="GeneTree" id="ENSGT00660000097187"/>
<dbReference type="PANTHER" id="PTHR23112:SF36">
    <property type="entry name" value="SI:DKEY-30C15.2 PROTEIN"/>
    <property type="match status" value="1"/>
</dbReference>
<evidence type="ECO:0000256" key="2">
    <source>
        <dbReference type="ARBA" id="ARBA00022692"/>
    </source>
</evidence>
<dbReference type="STRING" id="62062.ENSHHUP00000048262"/>
<feature type="transmembrane region" description="Helical" evidence="5">
    <location>
        <begin position="292"/>
        <end position="314"/>
    </location>
</feature>
<dbReference type="SUPFAM" id="SSF81321">
    <property type="entry name" value="Family A G protein-coupled receptor-like"/>
    <property type="match status" value="1"/>
</dbReference>
<feature type="transmembrane region" description="Helical" evidence="5">
    <location>
        <begin position="348"/>
        <end position="371"/>
    </location>
</feature>
<evidence type="ECO:0000256" key="5">
    <source>
        <dbReference type="SAM" id="Phobius"/>
    </source>
</evidence>
<evidence type="ECO:0000313" key="8">
    <source>
        <dbReference type="Proteomes" id="UP000314982"/>
    </source>
</evidence>
<name>A0A4W5NBL4_9TELE</name>
<evidence type="ECO:0000256" key="1">
    <source>
        <dbReference type="ARBA" id="ARBA00004141"/>
    </source>
</evidence>
<feature type="transmembrane region" description="Helical" evidence="5">
    <location>
        <begin position="226"/>
        <end position="246"/>
    </location>
</feature>
<dbReference type="GO" id="GO:0007189">
    <property type="term" value="P:adenylate cyclase-activating G protein-coupled receptor signaling pathway"/>
    <property type="evidence" value="ECO:0007669"/>
    <property type="project" value="TreeGrafter"/>
</dbReference>
<evidence type="ECO:0000259" key="6">
    <source>
        <dbReference type="PROSITE" id="PS50262"/>
    </source>
</evidence>
<keyword evidence="4 5" id="KW-0472">Membrane</keyword>
<keyword evidence="3 5" id="KW-1133">Transmembrane helix</keyword>
<comment type="subcellular location">
    <subcellularLocation>
        <location evidence="1">Membrane</location>
        <topology evidence="1">Multi-pass membrane protein</topology>
    </subcellularLocation>
</comment>
<evidence type="ECO:0000256" key="3">
    <source>
        <dbReference type="ARBA" id="ARBA00022989"/>
    </source>
</evidence>
<organism evidence="7 8">
    <name type="scientific">Hucho hucho</name>
    <name type="common">huchen</name>
    <dbReference type="NCBI Taxonomy" id="62062"/>
    <lineage>
        <taxon>Eukaryota</taxon>
        <taxon>Metazoa</taxon>
        <taxon>Chordata</taxon>
        <taxon>Craniata</taxon>
        <taxon>Vertebrata</taxon>
        <taxon>Euteleostomi</taxon>
        <taxon>Actinopterygii</taxon>
        <taxon>Neopterygii</taxon>
        <taxon>Teleostei</taxon>
        <taxon>Protacanthopterygii</taxon>
        <taxon>Salmoniformes</taxon>
        <taxon>Salmonidae</taxon>
        <taxon>Salmoninae</taxon>
        <taxon>Hucho</taxon>
    </lineage>
</organism>
<dbReference type="Proteomes" id="UP000314982">
    <property type="component" value="Unassembled WGS sequence"/>
</dbReference>
<reference evidence="7" key="3">
    <citation type="submission" date="2025-09" db="UniProtKB">
        <authorList>
            <consortium name="Ensembl"/>
        </authorList>
    </citation>
    <scope>IDENTIFICATION</scope>
</reference>
<evidence type="ECO:0000313" key="7">
    <source>
        <dbReference type="Ensembl" id="ENSHHUP00000048262.1"/>
    </source>
</evidence>
<dbReference type="GO" id="GO:0005886">
    <property type="term" value="C:plasma membrane"/>
    <property type="evidence" value="ECO:0007669"/>
    <property type="project" value="TreeGrafter"/>
</dbReference>
<dbReference type="Ensembl" id="ENSHHUT00000050015.1">
    <property type="protein sequence ID" value="ENSHHUP00000048262.1"/>
    <property type="gene ID" value="ENSHHUG00000029276.1"/>
</dbReference>
<keyword evidence="8" id="KW-1185">Reference proteome</keyword>
<dbReference type="InterPro" id="IPR017452">
    <property type="entry name" value="GPCR_Rhodpsn_7TM"/>
</dbReference>
<dbReference type="AlphaFoldDB" id="A0A4W5NBL4"/>
<dbReference type="PROSITE" id="PS50262">
    <property type="entry name" value="G_PROTEIN_RECEP_F1_2"/>
    <property type="match status" value="1"/>
</dbReference>
<keyword evidence="2 5" id="KW-0812">Transmembrane</keyword>
<dbReference type="Gene3D" id="1.20.1070.10">
    <property type="entry name" value="Rhodopsin 7-helix transmembrane proteins"/>
    <property type="match status" value="1"/>
</dbReference>
<sequence>MSDYNTVSLLLQRELMMSHQIDRPSLVSISQRTISSDSPIELHKYETWLIDCPPCTAFPKGNSYTCPVRGFLPQRQRTGALWITLPRWQLCVSFTMGLNRFLSNDQITGLSTVYLVSLSISLIGSFSVLVVSIVKRRHLQEQVNPLVQLALADLLAAVTLMFTSAMNETHIFTPSVLICEKLLPLSLMFYFVSFLLMVVYAWESKHAVEGWRERPREEESQCRQRVGVVPVYACVWFIPLVMYFVYVMTLVLVPPSHMTANNGEASTYCNSCILFLHIWRDNCSDIEQIHDIFIQCFLFVSLIPVLVCCTVVYYKVGSWYRRYEEEGLFPVEGDARSRKRLRGMFSTARYMMVVIIFCWTPALVLVVLSVIPDIPQVNLFPLYVIQVSISTIFPERAFFSYVK</sequence>
<protein>
    <recommendedName>
        <fullName evidence="6">G-protein coupled receptors family 1 profile domain-containing protein</fullName>
    </recommendedName>
</protein>
<feature type="transmembrane region" description="Helical" evidence="5">
    <location>
        <begin position="146"/>
        <end position="162"/>
    </location>
</feature>
<feature type="transmembrane region" description="Helical" evidence="5">
    <location>
        <begin position="182"/>
        <end position="202"/>
    </location>
</feature>
<evidence type="ECO:0000256" key="4">
    <source>
        <dbReference type="ARBA" id="ARBA00023136"/>
    </source>
</evidence>
<reference evidence="7" key="2">
    <citation type="submission" date="2025-08" db="UniProtKB">
        <authorList>
            <consortium name="Ensembl"/>
        </authorList>
    </citation>
    <scope>IDENTIFICATION</scope>
</reference>
<reference evidence="8" key="1">
    <citation type="submission" date="2018-06" db="EMBL/GenBank/DDBJ databases">
        <title>Genome assembly of Danube salmon.</title>
        <authorList>
            <person name="Macqueen D.J."/>
            <person name="Gundappa M.K."/>
        </authorList>
    </citation>
    <scope>NUCLEOTIDE SEQUENCE [LARGE SCALE GENOMIC DNA]</scope>
</reference>
<feature type="domain" description="G-protein coupled receptors family 1 profile" evidence="6">
    <location>
        <begin position="124"/>
        <end position="371"/>
    </location>
</feature>
<accession>A0A4W5NBL4</accession>
<feature type="transmembrane region" description="Helical" evidence="5">
    <location>
        <begin position="114"/>
        <end position="134"/>
    </location>
</feature>
<dbReference type="GO" id="GO:0004930">
    <property type="term" value="F:G protein-coupled receptor activity"/>
    <property type="evidence" value="ECO:0007669"/>
    <property type="project" value="TreeGrafter"/>
</dbReference>